<dbReference type="PANTHER" id="PTHR42947">
    <property type="entry name" value="COB--COM HETERODISULFIDE REDUCTASE SUBUNIT B 1"/>
    <property type="match status" value="1"/>
</dbReference>
<evidence type="ECO:0000259" key="2">
    <source>
        <dbReference type="Pfam" id="PF02754"/>
    </source>
</evidence>
<keyword evidence="1" id="KW-0560">Oxidoreductase</keyword>
<dbReference type="Gene3D" id="1.20.1050.140">
    <property type="match status" value="1"/>
</dbReference>
<comment type="caution">
    <text evidence="3">The sequence shown here is derived from an EMBL/GenBank/DDBJ whole genome shotgun (WGS) entry which is preliminary data.</text>
</comment>
<feature type="domain" description="Cysteine-rich" evidence="2">
    <location>
        <begin position="4"/>
        <end position="87"/>
    </location>
</feature>
<dbReference type="PANTHER" id="PTHR42947:SF1">
    <property type="entry name" value="COB--COM HETERODISULFIDE REDUCTASE SUBUNIT B 1"/>
    <property type="match status" value="1"/>
</dbReference>
<accession>A0A7C4RR13</accession>
<dbReference type="AlphaFoldDB" id="A0A7C4RR13"/>
<sequence length="284" mass="30508">MKYRYYPGCSLEGSAREYDISTRAVMAALGVELLELEGWTCCGASAADFASRLLSLILPARNLALAEAAGEPWTLMVPCSACYLNLRRVTETIRSKPGTKELLNEALAVDGLQMSGTVSVRHLLDILSRDIGASAVRAIVRKPLSGLRIAPYYGCQCLRPYPVFDDSEAPTSMEPIIEATGASVFRWHMAGACCGASHINTHHDAALVMIGAILEDAAGADAIVTVCPMCQLNLEAFQHRVRTEGARRIDIPVLYLPQLIGLAAGLSPKQLGLELNLSKPLAVV</sequence>
<dbReference type="Pfam" id="PF02754">
    <property type="entry name" value="CCG"/>
    <property type="match status" value="2"/>
</dbReference>
<evidence type="ECO:0000313" key="3">
    <source>
        <dbReference type="EMBL" id="HGU32871.1"/>
    </source>
</evidence>
<gene>
    <name evidence="3" type="ORF">ENS29_08445</name>
</gene>
<dbReference type="InterPro" id="IPR051278">
    <property type="entry name" value="HdrB/HdrD_reductase"/>
</dbReference>
<feature type="domain" description="Cysteine-rich" evidence="2">
    <location>
        <begin position="151"/>
        <end position="234"/>
    </location>
</feature>
<dbReference type="InterPro" id="IPR004017">
    <property type="entry name" value="Cys_rich_dom"/>
</dbReference>
<name>A0A7C4RR13_9BACT</name>
<organism evidence="3">
    <name type="scientific">Desulfatirhabdium butyrativorans</name>
    <dbReference type="NCBI Taxonomy" id="340467"/>
    <lineage>
        <taxon>Bacteria</taxon>
        <taxon>Pseudomonadati</taxon>
        <taxon>Thermodesulfobacteriota</taxon>
        <taxon>Desulfobacteria</taxon>
        <taxon>Desulfobacterales</taxon>
        <taxon>Desulfatirhabdiaceae</taxon>
        <taxon>Desulfatirhabdium</taxon>
    </lineage>
</organism>
<reference evidence="3" key="1">
    <citation type="journal article" date="2020" name="mSystems">
        <title>Genome- and Community-Level Interaction Insights into Carbon Utilization and Element Cycling Functions of Hydrothermarchaeota in Hydrothermal Sediment.</title>
        <authorList>
            <person name="Zhou Z."/>
            <person name="Liu Y."/>
            <person name="Xu W."/>
            <person name="Pan J."/>
            <person name="Luo Z.H."/>
            <person name="Li M."/>
        </authorList>
    </citation>
    <scope>NUCLEOTIDE SEQUENCE [LARGE SCALE GENOMIC DNA]</scope>
    <source>
        <strain evidence="3">SpSt-477</strain>
    </source>
</reference>
<dbReference type="GO" id="GO:0016491">
    <property type="term" value="F:oxidoreductase activity"/>
    <property type="evidence" value="ECO:0007669"/>
    <property type="project" value="UniProtKB-KW"/>
</dbReference>
<evidence type="ECO:0000256" key="1">
    <source>
        <dbReference type="ARBA" id="ARBA00023002"/>
    </source>
</evidence>
<proteinExistence type="predicted"/>
<protein>
    <submittedName>
        <fullName evidence="3">Disulfide reductase</fullName>
    </submittedName>
</protein>
<dbReference type="EMBL" id="DSUH01000198">
    <property type="protein sequence ID" value="HGU32871.1"/>
    <property type="molecule type" value="Genomic_DNA"/>
</dbReference>